<dbReference type="Proteomes" id="UP000186817">
    <property type="component" value="Unassembled WGS sequence"/>
</dbReference>
<sequence>MWHGLLQAVERRWRRDSDARNSQLKLLGGAGVVLGAVLLVARRLAAKSQPAPDCFQSAIPTAVFAATLRPPAQRGPEICAVTNMAAGISRPLLLLFVIAGSVVSSGELACLEDDSLGFTALVQTDQHRRHRALQAVGTKRSRALPTSGNPTVPDVRASFAAMGQNGQVIQVNKGSVWPLDHYKNYMPPYAEHIESIQRFKGNYLVFSGAESDAGDLFIAVLQGTGSGSLAQLSGQVVKRVIVDSTLTHAGGLQISGDLLAIGAEAQCSPMQRVFGGCSKRSQVFFFDVSDPMNPVKLPTVIDRPGKTAGAVGIGRQDNGKWLVMVGDDDNNNIDIYVEGDDGSFSLIASWSKYELLKDAGVSGGYKSYQNMNILLQSDGQIFIVCTALSSMIMGSDYFDLFTVQPSEGRATITMVSSKKVYIALSAALQLLRQRKVQELLYSEGGLLTLHMKESQAAEAGSRFLSQLVPGSEAKVFDVADEALVSLRFVAPTKGTSQVLSVLLPLIFLFVWYQVAKSLITRENKWTPTRSRLPRERTTFADVVSRSKVELSEIVEYLNHPAKFQQAGAKMPRGALLVGPSGTGKTLLARAVAGEANCSFLSASASEFVEGPRGVSGAPRAAWSAGGAMDAKKGGRDRVWEGGHTVIDHFSPFYSKYADTTAANDRIREAAMLMCVTEGQIEDGDLEEATTASEGCLEIFREEGDERGTRDALRLVIHVYRAKADEARNKGERADARELLEKAEAMAEEELSNYRDAGDDLGQGCMLLSMAEAACAYRGSSKRDEALENAEEALAIFREVKDPKYEGLAALSVAEVYFRKRNFHAARRAAAEATEIFKGIDDKLCQAMSLHMGAATEARAGVLEMAIRLGRKSLKILQESGSKKQQMASLLALGQFYLMREDARLSLSMGEAAMALLQELDDAISWEGVAIGFLVEAYILNNQSEKAVQLCKDALERARPRTDQKRETVYLLHHLIHALSVYGDIDQVLEVSDEALALSTEVGCMRLKAHVYEELSHAHLLAEQNNDALYAAKEAVGLLKDLGADHDEITTRLQVLTKVLIIQDNYQEAHNQIEMAKDIAQKIEEKPLEAFCLSIQSRVQALLGDPEGGIKAADLAIDMFKEDGDRRGECRVWEGLSEIHMTANDFSSALRAAKRAETLCADVGDTRLMARMKHTTSMVHMSADAHDEAKAAITEAIKLSRADDDMRGTVKYIFLAMDIWVTSLTAMDPEDKSKVRIYRQGCEKAMRLAKEGVKLSIRLEDRYAECMANYWVGTMHIMMGRPKEARVNADVSLEIAKSKRDMLSEMYARGLLVQICLQEKDVKSAKENLKDVQGLAEELGDPQAKAMADQLKELVLGSGVQEAAPQAAAVAAPTQDFAGVSSAATSEDLAYIAPDPLTIKTHIIAMVKNMVGGGDEVDGDTPLMESGVDSLASVELRTQLQGEFKVNLPSTVMFNYPTIEGLTGLLVDECTQKKITWTG</sequence>
<dbReference type="GO" id="GO:0031177">
    <property type="term" value="F:phosphopantetheine binding"/>
    <property type="evidence" value="ECO:0007669"/>
    <property type="project" value="InterPro"/>
</dbReference>
<dbReference type="PANTHER" id="PTHR23076:SF97">
    <property type="entry name" value="ATP-DEPENDENT ZINC METALLOPROTEASE YME1L1"/>
    <property type="match status" value="1"/>
</dbReference>
<keyword evidence="1" id="KW-0596">Phosphopantetheine</keyword>
<dbReference type="Pfam" id="PF00004">
    <property type="entry name" value="AAA"/>
    <property type="match status" value="1"/>
</dbReference>
<evidence type="ECO:0000256" key="1">
    <source>
        <dbReference type="ARBA" id="ARBA00022450"/>
    </source>
</evidence>
<dbReference type="InterPro" id="IPR003593">
    <property type="entry name" value="AAA+_ATPase"/>
</dbReference>
<dbReference type="GO" id="GO:0006508">
    <property type="term" value="P:proteolysis"/>
    <property type="evidence" value="ECO:0007669"/>
    <property type="project" value="UniProtKB-KW"/>
</dbReference>
<dbReference type="SUPFAM" id="SSF48452">
    <property type="entry name" value="TPR-like"/>
    <property type="match status" value="3"/>
</dbReference>
<dbReference type="SMART" id="SM00382">
    <property type="entry name" value="AAA"/>
    <property type="match status" value="1"/>
</dbReference>
<dbReference type="Pfam" id="PF00550">
    <property type="entry name" value="PP-binding"/>
    <property type="match status" value="1"/>
</dbReference>
<keyword evidence="6" id="KW-1185">Reference proteome</keyword>
<evidence type="ECO:0000256" key="3">
    <source>
        <dbReference type="SAM" id="Coils"/>
    </source>
</evidence>
<keyword evidence="3" id="KW-0175">Coiled coil</keyword>
<proteinExistence type="predicted"/>
<dbReference type="InterPro" id="IPR003959">
    <property type="entry name" value="ATPase_AAA_core"/>
</dbReference>
<dbReference type="Gene3D" id="1.25.40.10">
    <property type="entry name" value="Tetratricopeptide repeat domain"/>
    <property type="match status" value="3"/>
</dbReference>
<accession>A0A1Q9E6I2</accession>
<dbReference type="InterPro" id="IPR006162">
    <property type="entry name" value="Ppantetheine_attach_site"/>
</dbReference>
<dbReference type="GO" id="GO:0005524">
    <property type="term" value="F:ATP binding"/>
    <property type="evidence" value="ECO:0007669"/>
    <property type="project" value="InterPro"/>
</dbReference>
<gene>
    <name evidence="5" type="primary">ftsH</name>
    <name evidence="5" type="ORF">AK812_SmicGene14051</name>
</gene>
<reference evidence="5 6" key="1">
    <citation type="submission" date="2016-02" db="EMBL/GenBank/DDBJ databases">
        <title>Genome analysis of coral dinoflagellate symbionts highlights evolutionary adaptations to a symbiotic lifestyle.</title>
        <authorList>
            <person name="Aranda M."/>
            <person name="Li Y."/>
            <person name="Liew Y.J."/>
            <person name="Baumgarten S."/>
            <person name="Simakov O."/>
            <person name="Wilson M."/>
            <person name="Piel J."/>
            <person name="Ashoor H."/>
            <person name="Bougouffa S."/>
            <person name="Bajic V.B."/>
            <person name="Ryu T."/>
            <person name="Ravasi T."/>
            <person name="Bayer T."/>
            <person name="Micklem G."/>
            <person name="Kim H."/>
            <person name="Bhak J."/>
            <person name="Lajeunesse T.C."/>
            <person name="Voolstra C.R."/>
        </authorList>
    </citation>
    <scope>NUCLEOTIDE SEQUENCE [LARGE SCALE GENOMIC DNA]</scope>
    <source>
        <strain evidence="5 6">CCMP2467</strain>
    </source>
</reference>
<dbReference type="PROSITE" id="PS00012">
    <property type="entry name" value="PHOSPHOPANTETHEINE"/>
    <property type="match status" value="1"/>
</dbReference>
<organism evidence="5 6">
    <name type="scientific">Symbiodinium microadriaticum</name>
    <name type="common">Dinoflagellate</name>
    <name type="synonym">Zooxanthella microadriatica</name>
    <dbReference type="NCBI Taxonomy" id="2951"/>
    <lineage>
        <taxon>Eukaryota</taxon>
        <taxon>Sar</taxon>
        <taxon>Alveolata</taxon>
        <taxon>Dinophyceae</taxon>
        <taxon>Suessiales</taxon>
        <taxon>Symbiodiniaceae</taxon>
        <taxon>Symbiodinium</taxon>
    </lineage>
</organism>
<dbReference type="EMBL" id="LSRX01000248">
    <property type="protein sequence ID" value="OLQ03018.1"/>
    <property type="molecule type" value="Genomic_DNA"/>
</dbReference>
<dbReference type="GO" id="GO:0016887">
    <property type="term" value="F:ATP hydrolysis activity"/>
    <property type="evidence" value="ECO:0007669"/>
    <property type="project" value="InterPro"/>
</dbReference>
<feature type="domain" description="Carrier" evidence="4">
    <location>
        <begin position="1394"/>
        <end position="1469"/>
    </location>
</feature>
<keyword evidence="5" id="KW-0482">Metalloprotease</keyword>
<dbReference type="SMART" id="SM00823">
    <property type="entry name" value="PKS_PP"/>
    <property type="match status" value="1"/>
</dbReference>
<dbReference type="SUPFAM" id="SSF47336">
    <property type="entry name" value="ACP-like"/>
    <property type="match status" value="1"/>
</dbReference>
<evidence type="ECO:0000313" key="6">
    <source>
        <dbReference type="Proteomes" id="UP000186817"/>
    </source>
</evidence>
<evidence type="ECO:0000256" key="2">
    <source>
        <dbReference type="ARBA" id="ARBA00022553"/>
    </source>
</evidence>
<dbReference type="InterPro" id="IPR009081">
    <property type="entry name" value="PP-bd_ACP"/>
</dbReference>
<protein>
    <submittedName>
        <fullName evidence="5">ATP-dependent zinc metalloprotease FtsH</fullName>
    </submittedName>
</protein>
<dbReference type="GO" id="GO:0008237">
    <property type="term" value="F:metallopeptidase activity"/>
    <property type="evidence" value="ECO:0007669"/>
    <property type="project" value="UniProtKB-KW"/>
</dbReference>
<dbReference type="InterPro" id="IPR036736">
    <property type="entry name" value="ACP-like_sf"/>
</dbReference>
<name>A0A1Q9E6I2_SYMMI</name>
<comment type="caution">
    <text evidence="5">The sequence shown here is derived from an EMBL/GenBank/DDBJ whole genome shotgun (WGS) entry which is preliminary data.</text>
</comment>
<dbReference type="OrthoDB" id="414022at2759"/>
<dbReference type="SUPFAM" id="SSF52540">
    <property type="entry name" value="P-loop containing nucleoside triphosphate hydrolases"/>
    <property type="match status" value="1"/>
</dbReference>
<evidence type="ECO:0000259" key="4">
    <source>
        <dbReference type="PROSITE" id="PS50075"/>
    </source>
</evidence>
<dbReference type="PROSITE" id="PS50075">
    <property type="entry name" value="CARRIER"/>
    <property type="match status" value="1"/>
</dbReference>
<dbReference type="Gene3D" id="1.10.1200.10">
    <property type="entry name" value="ACP-like"/>
    <property type="match status" value="1"/>
</dbReference>
<dbReference type="PANTHER" id="PTHR23076">
    <property type="entry name" value="METALLOPROTEASE M41 FTSH"/>
    <property type="match status" value="1"/>
</dbReference>
<dbReference type="Gene3D" id="3.40.50.300">
    <property type="entry name" value="P-loop containing nucleotide triphosphate hydrolases"/>
    <property type="match status" value="1"/>
</dbReference>
<keyword evidence="5" id="KW-0645">Protease</keyword>
<keyword evidence="2" id="KW-0597">Phosphoprotein</keyword>
<dbReference type="InterPro" id="IPR027417">
    <property type="entry name" value="P-loop_NTPase"/>
</dbReference>
<dbReference type="InterPro" id="IPR011990">
    <property type="entry name" value="TPR-like_helical_dom_sf"/>
</dbReference>
<dbReference type="GO" id="GO:0004176">
    <property type="term" value="F:ATP-dependent peptidase activity"/>
    <property type="evidence" value="ECO:0007669"/>
    <property type="project" value="TreeGrafter"/>
</dbReference>
<evidence type="ECO:0000313" key="5">
    <source>
        <dbReference type="EMBL" id="OLQ03018.1"/>
    </source>
</evidence>
<keyword evidence="5" id="KW-0378">Hydrolase</keyword>
<feature type="coiled-coil region" evidence="3">
    <location>
        <begin position="728"/>
        <end position="759"/>
    </location>
</feature>
<dbReference type="InterPro" id="IPR020806">
    <property type="entry name" value="PKS_PP-bd"/>
</dbReference>